<dbReference type="KEGG" id="pchm:VFPPC_18041"/>
<name>A0A219APP3_METCM</name>
<accession>A0A219APP3</accession>
<evidence type="ECO:0000313" key="1">
    <source>
        <dbReference type="EMBL" id="OWT42786.1"/>
    </source>
</evidence>
<keyword evidence="2" id="KW-1185">Reference proteome</keyword>
<proteinExistence type="predicted"/>
<organism evidence="1 2">
    <name type="scientific">Pochonia chlamydosporia 170</name>
    <dbReference type="NCBI Taxonomy" id="1380566"/>
    <lineage>
        <taxon>Eukaryota</taxon>
        <taxon>Fungi</taxon>
        <taxon>Dikarya</taxon>
        <taxon>Ascomycota</taxon>
        <taxon>Pezizomycotina</taxon>
        <taxon>Sordariomycetes</taxon>
        <taxon>Hypocreomycetidae</taxon>
        <taxon>Hypocreales</taxon>
        <taxon>Clavicipitaceae</taxon>
        <taxon>Pochonia</taxon>
    </lineage>
</organism>
<dbReference type="AlphaFoldDB" id="A0A219APP3"/>
<protein>
    <submittedName>
        <fullName evidence="1">Uncharacterized protein</fullName>
    </submittedName>
</protein>
<gene>
    <name evidence="1" type="ORF">VFPPC_18041</name>
</gene>
<comment type="caution">
    <text evidence="1">The sequence shown here is derived from an EMBL/GenBank/DDBJ whole genome shotgun (WGS) entry which is preliminary data.</text>
</comment>
<sequence>MDLKVYDDLNHVDESWTIFPPLILTTYYFPCLSYLDHTRTHANMPSTIDWAYFFPSHVSKPRRFPRGHCSNPGIGQARLDGLYLSLAMTCRCHNSFSFLLFLDIHVGVVDGRRISDGKRT</sequence>
<evidence type="ECO:0000313" key="2">
    <source>
        <dbReference type="Proteomes" id="UP000078397"/>
    </source>
</evidence>
<dbReference type="RefSeq" id="XP_022285261.1">
    <property type="nucleotide sequence ID" value="XM_022429701.1"/>
</dbReference>
<reference evidence="1 2" key="1">
    <citation type="journal article" date="2016" name="PLoS Pathog.">
        <title>Biosynthesis of antibiotic leucinostatins in bio-control fungus Purpureocillium lilacinum and their inhibition on phytophthora revealed by genome mining.</title>
        <authorList>
            <person name="Wang G."/>
            <person name="Liu Z."/>
            <person name="Lin R."/>
            <person name="Li E."/>
            <person name="Mao Z."/>
            <person name="Ling J."/>
            <person name="Yang Y."/>
            <person name="Yin W.B."/>
            <person name="Xie B."/>
        </authorList>
    </citation>
    <scope>NUCLEOTIDE SEQUENCE [LARGE SCALE GENOMIC DNA]</scope>
    <source>
        <strain evidence="1">170</strain>
    </source>
</reference>
<dbReference type="GeneID" id="33936915"/>
<dbReference type="EMBL" id="LSBJ02000006">
    <property type="protein sequence ID" value="OWT42786.1"/>
    <property type="molecule type" value="Genomic_DNA"/>
</dbReference>
<dbReference type="Proteomes" id="UP000078397">
    <property type="component" value="Unassembled WGS sequence"/>
</dbReference>